<feature type="compositionally biased region" description="Basic and acidic residues" evidence="1">
    <location>
        <begin position="245"/>
        <end position="256"/>
    </location>
</feature>
<feature type="compositionally biased region" description="Polar residues" evidence="1">
    <location>
        <begin position="129"/>
        <end position="141"/>
    </location>
</feature>
<feature type="region of interest" description="Disordered" evidence="1">
    <location>
        <begin position="11"/>
        <end position="56"/>
    </location>
</feature>
<gene>
    <name evidence="3" type="ORF">g.12608</name>
    <name evidence="2" type="ORF">g.12610</name>
</gene>
<dbReference type="EMBL" id="GEDC01016246">
    <property type="protein sequence ID" value="JAS21052.1"/>
    <property type="molecule type" value="Transcribed_RNA"/>
</dbReference>
<dbReference type="AlphaFoldDB" id="A0A1B6D5U4"/>
<proteinExistence type="predicted"/>
<evidence type="ECO:0000313" key="2">
    <source>
        <dbReference type="EMBL" id="JAS09811.1"/>
    </source>
</evidence>
<sequence>MGCVQSYFKRAHTAGLSPSSTQDSNSKAVGEDDIKPIIAEEKSLSEEPESKDTSYGVEATAVRTLAASTGTVAILGTTAKTNGDDAIQEKTILEENESIEEAGDTEKVKINVDVEDKQTNLEKSKLTDELTQLPSSENVSQVTTLDKDTVLDLVKDNVDNREDVVTSQSNSSQNESRTEKDTISVEEKKNEVVLEPVNIEGDPQPVVLESINSEDENSKPAVLESVNTEEDSKSNILEPANADEDNSKSISSERLKTNSVSDATLSESCNVELESNTKQSPSVDKVLESFDSSSTVEFVDVKETSRSKRSIDEDLIEGSLSSTPLRSTSVDVISHGKDVTPTETVAIKSGST</sequence>
<feature type="compositionally biased region" description="Basic and acidic residues" evidence="1">
    <location>
        <begin position="176"/>
        <end position="192"/>
    </location>
</feature>
<protein>
    <submittedName>
        <fullName evidence="3">Uncharacterized protein</fullName>
    </submittedName>
</protein>
<feature type="compositionally biased region" description="Basic and acidic residues" evidence="1">
    <location>
        <begin position="29"/>
        <end position="52"/>
    </location>
</feature>
<name>A0A1B6D5U4_9HEMI</name>
<feature type="compositionally biased region" description="Polar residues" evidence="1">
    <location>
        <begin position="16"/>
        <end position="27"/>
    </location>
</feature>
<feature type="region of interest" description="Disordered" evidence="1">
    <location>
        <begin position="158"/>
        <end position="263"/>
    </location>
</feature>
<reference evidence="3" key="1">
    <citation type="submission" date="2015-12" db="EMBL/GenBank/DDBJ databases">
        <title>De novo transcriptome assembly of four potential Pierce s Disease insect vectors from Arizona vineyards.</title>
        <authorList>
            <person name="Tassone E.E."/>
        </authorList>
    </citation>
    <scope>NUCLEOTIDE SEQUENCE</scope>
</reference>
<organism evidence="3">
    <name type="scientific">Clastoptera arizonana</name>
    <name type="common">Arizona spittle bug</name>
    <dbReference type="NCBI Taxonomy" id="38151"/>
    <lineage>
        <taxon>Eukaryota</taxon>
        <taxon>Metazoa</taxon>
        <taxon>Ecdysozoa</taxon>
        <taxon>Arthropoda</taxon>
        <taxon>Hexapoda</taxon>
        <taxon>Insecta</taxon>
        <taxon>Pterygota</taxon>
        <taxon>Neoptera</taxon>
        <taxon>Paraneoptera</taxon>
        <taxon>Hemiptera</taxon>
        <taxon>Auchenorrhyncha</taxon>
        <taxon>Cercopoidea</taxon>
        <taxon>Clastopteridae</taxon>
        <taxon>Clastoptera</taxon>
    </lineage>
</organism>
<evidence type="ECO:0000256" key="1">
    <source>
        <dbReference type="SAM" id="MobiDB-lite"/>
    </source>
</evidence>
<dbReference type="EMBL" id="GEDC01027487">
    <property type="protein sequence ID" value="JAS09811.1"/>
    <property type="molecule type" value="Transcribed_RNA"/>
</dbReference>
<feature type="non-terminal residue" evidence="3">
    <location>
        <position position="352"/>
    </location>
</feature>
<accession>A0A1B6D5U4</accession>
<evidence type="ECO:0000313" key="3">
    <source>
        <dbReference type="EMBL" id="JAS21052.1"/>
    </source>
</evidence>
<feature type="region of interest" description="Disordered" evidence="1">
    <location>
        <begin position="123"/>
        <end position="144"/>
    </location>
</feature>
<feature type="compositionally biased region" description="Polar residues" evidence="1">
    <location>
        <begin position="165"/>
        <end position="175"/>
    </location>
</feature>